<dbReference type="GO" id="GO:0016757">
    <property type="term" value="F:glycosyltransferase activity"/>
    <property type="evidence" value="ECO:0007669"/>
    <property type="project" value="UniProtKB-KW"/>
</dbReference>
<dbReference type="EMBL" id="JABWDC010000164">
    <property type="protein sequence ID" value="NUN88143.1"/>
    <property type="molecule type" value="Genomic_DNA"/>
</dbReference>
<comment type="caution">
    <text evidence="4">The sequence shown here is derived from an EMBL/GenBank/DDBJ whole genome shotgun (WGS) entry which is preliminary data.</text>
</comment>
<reference evidence="4 5" key="1">
    <citation type="submission" date="2020-04" db="EMBL/GenBank/DDBJ databases">
        <authorList>
            <person name="Pieper L."/>
        </authorList>
    </citation>
    <scope>NUCLEOTIDE SEQUENCE [LARGE SCALE GENOMIC DNA]</scope>
    <source>
        <strain evidence="4 5">F22</strain>
    </source>
</reference>
<gene>
    <name evidence="4" type="ORF">HUU93_16490</name>
</gene>
<evidence type="ECO:0000256" key="1">
    <source>
        <dbReference type="ARBA" id="ARBA00022676"/>
    </source>
</evidence>
<dbReference type="PANTHER" id="PTHR22916">
    <property type="entry name" value="GLYCOSYLTRANSFERASE"/>
    <property type="match status" value="1"/>
</dbReference>
<dbReference type="RefSeq" id="WP_207719304.1">
    <property type="nucleotide sequence ID" value="NZ_JABWDC010000164.1"/>
</dbReference>
<dbReference type="InterPro" id="IPR001173">
    <property type="entry name" value="Glyco_trans_2-like"/>
</dbReference>
<reference evidence="4 5" key="2">
    <citation type="submission" date="2020-07" db="EMBL/GenBank/DDBJ databases">
        <title>Bacterial metabolism rescues the inhibition of intestinal drug absorption by food and drug additives.</title>
        <authorList>
            <person name="Zou L."/>
            <person name="Spanogiannopoulos P."/>
            <person name="Chien H.-C."/>
            <person name="Pieper L.M."/>
            <person name="Cai W."/>
            <person name="Khuri N."/>
            <person name="Pottel J."/>
            <person name="Vora B."/>
            <person name="Ni Z."/>
            <person name="Tsakalozou E."/>
            <person name="Zhang W."/>
            <person name="Shoichet B.K."/>
            <person name="Giacomini K.M."/>
            <person name="Turnbaugh P.J."/>
        </authorList>
    </citation>
    <scope>NUCLEOTIDE SEQUENCE [LARGE SCALE GENOMIC DNA]</scope>
    <source>
        <strain evidence="4 5">F22</strain>
    </source>
</reference>
<proteinExistence type="predicted"/>
<dbReference type="Pfam" id="PF00535">
    <property type="entry name" value="Glycos_transf_2"/>
    <property type="match status" value="1"/>
</dbReference>
<keyword evidence="2 4" id="KW-0808">Transferase</keyword>
<evidence type="ECO:0000259" key="3">
    <source>
        <dbReference type="Pfam" id="PF00535"/>
    </source>
</evidence>
<dbReference type="AlphaFoldDB" id="A0A849Y4J2"/>
<dbReference type="CDD" id="cd00761">
    <property type="entry name" value="Glyco_tranf_GTA_type"/>
    <property type="match status" value="1"/>
</dbReference>
<dbReference type="Gene3D" id="3.90.550.10">
    <property type="entry name" value="Spore Coat Polysaccharide Biosynthesis Protein SpsA, Chain A"/>
    <property type="match status" value="1"/>
</dbReference>
<feature type="domain" description="Glycosyltransferase 2-like" evidence="3">
    <location>
        <begin position="12"/>
        <end position="121"/>
    </location>
</feature>
<accession>A0A849Y4J2</accession>
<dbReference type="SUPFAM" id="SSF53448">
    <property type="entry name" value="Nucleotide-diphospho-sugar transferases"/>
    <property type="match status" value="1"/>
</dbReference>
<dbReference type="InterPro" id="IPR029044">
    <property type="entry name" value="Nucleotide-diphossugar_trans"/>
</dbReference>
<keyword evidence="1" id="KW-0328">Glycosyltransferase</keyword>
<evidence type="ECO:0000313" key="4">
    <source>
        <dbReference type="EMBL" id="NUN88143.1"/>
    </source>
</evidence>
<sequence length="354" mass="41210">MMNQTEEKIKFSVVLPIYNVEKYLNRCLDSVMNQTYKKLEIILVDDGSPDNCPQMCDNWAKVDDRIKVVHKKNAGLGEARNSGLDVATGDYIVFFDSDDYIDTRLFEELYTVIISDNPDLIEFGHHDVDRQGDITKTFIPKTPLEKYEGEEVLSKFLPELICTDPKTGTASDLLMSAWSCLYRRQLLVECNFHFVSEREYISEDVYSLMKLMPNVHSVSVVQKAYYYYCENDQSLTHVYKPDRFEKLVAFQLHLEELCASDVYSDEVRYRIKRPFLDNLLACMKSEVNCVKEIGVKEIHRSISKMCANKMVQEIVRLVPDTSFSRARRMIHFCIKHKMSFSTIVLIRAQQYLGR</sequence>
<name>A0A849Y4J2_9FIRM</name>
<dbReference type="Proteomes" id="UP000554488">
    <property type="component" value="Unassembled WGS sequence"/>
</dbReference>
<dbReference type="PANTHER" id="PTHR22916:SF51">
    <property type="entry name" value="GLYCOSYLTRANSFERASE EPSH-RELATED"/>
    <property type="match status" value="1"/>
</dbReference>
<protein>
    <submittedName>
        <fullName evidence="4">Glycosyltransferase</fullName>
    </submittedName>
</protein>
<evidence type="ECO:0000313" key="5">
    <source>
        <dbReference type="Proteomes" id="UP000554488"/>
    </source>
</evidence>
<organism evidence="4 5">
    <name type="scientific">Coprococcus comes</name>
    <dbReference type="NCBI Taxonomy" id="410072"/>
    <lineage>
        <taxon>Bacteria</taxon>
        <taxon>Bacillati</taxon>
        <taxon>Bacillota</taxon>
        <taxon>Clostridia</taxon>
        <taxon>Lachnospirales</taxon>
        <taxon>Lachnospiraceae</taxon>
        <taxon>Coprococcus</taxon>
    </lineage>
</organism>
<evidence type="ECO:0000256" key="2">
    <source>
        <dbReference type="ARBA" id="ARBA00022679"/>
    </source>
</evidence>